<dbReference type="PANTHER" id="PTHR12093">
    <property type="entry name" value="NCK-ASSOCIATED PROTEIN 1"/>
    <property type="match status" value="1"/>
</dbReference>
<dbReference type="PANTHER" id="PTHR12093:SF10">
    <property type="entry name" value="MEMBRANE-ASSOCIATED PROTEIN HEM"/>
    <property type="match status" value="1"/>
</dbReference>
<protein>
    <recommendedName>
        <fullName evidence="5">Nck-associated protein 1</fullName>
    </recommendedName>
</protein>
<dbReference type="EMBL" id="OZ020099">
    <property type="protein sequence ID" value="CAK9272259.1"/>
    <property type="molecule type" value="Genomic_DNA"/>
</dbReference>
<accession>A0ABP0WZH5</accession>
<gene>
    <name evidence="3" type="ORF">CSSPJE1EN1_LOCUS17737</name>
</gene>
<proteinExistence type="inferred from homology"/>
<dbReference type="Pfam" id="PF09735">
    <property type="entry name" value="Nckap1"/>
    <property type="match status" value="1"/>
</dbReference>
<feature type="region of interest" description="Disordered" evidence="2">
    <location>
        <begin position="1198"/>
        <end position="1217"/>
    </location>
</feature>
<feature type="region of interest" description="Disordered" evidence="2">
    <location>
        <begin position="15"/>
        <end position="78"/>
    </location>
</feature>
<comment type="similarity">
    <text evidence="1">Belongs to the HEM-1/HEM-2 family.</text>
</comment>
<reference evidence="3" key="1">
    <citation type="submission" date="2024-02" db="EMBL/GenBank/DDBJ databases">
        <authorList>
            <consortium name="ELIXIR-Norway"/>
            <consortium name="Elixir Norway"/>
        </authorList>
    </citation>
    <scope>NUCLEOTIDE SEQUENCE</scope>
</reference>
<keyword evidence="4" id="KW-1185">Reference proteome</keyword>
<dbReference type="Proteomes" id="UP001497444">
    <property type="component" value="Chromosome 4"/>
</dbReference>
<organism evidence="3 4">
    <name type="scientific">Sphagnum jensenii</name>
    <dbReference type="NCBI Taxonomy" id="128206"/>
    <lineage>
        <taxon>Eukaryota</taxon>
        <taxon>Viridiplantae</taxon>
        <taxon>Streptophyta</taxon>
        <taxon>Embryophyta</taxon>
        <taxon>Bryophyta</taxon>
        <taxon>Sphagnophytina</taxon>
        <taxon>Sphagnopsida</taxon>
        <taxon>Sphagnales</taxon>
        <taxon>Sphagnaceae</taxon>
        <taxon>Sphagnum</taxon>
    </lineage>
</organism>
<evidence type="ECO:0000313" key="4">
    <source>
        <dbReference type="Proteomes" id="UP001497444"/>
    </source>
</evidence>
<evidence type="ECO:0000313" key="3">
    <source>
        <dbReference type="EMBL" id="CAK9272259.1"/>
    </source>
</evidence>
<feature type="compositionally biased region" description="Polar residues" evidence="2">
    <location>
        <begin position="1198"/>
        <end position="1213"/>
    </location>
</feature>
<evidence type="ECO:0000256" key="2">
    <source>
        <dbReference type="SAM" id="MobiDB-lite"/>
    </source>
</evidence>
<dbReference type="InterPro" id="IPR019137">
    <property type="entry name" value="Nck-associated_protein-1"/>
</dbReference>
<sequence length="1416" mass="158733">MTELDLQGSQQIRGKLRLKHNKGEYSPITMGGDEAWSPDEESGGGSTLDSPVSRRAGMQSTHHDHDHEQQQLQSNGKSVEKTMQIEWVMHLCKVAEGLMTKLHSLRQFLGPGYESGSLQYPDTFWKSGILPDLPKLCQHVARRFPEHPAKLQLEKVDKAGVDMLYENSGRYVATLEPWILVIEDLMTFREQVLRVIMDLGSTVITLLPNQNPLLLSVFMDLFCGFVRVNLLADKVPCKMLLQTYNLTHTIMKSGRDYGAYHRMVQFLDSYDPPLRGLQDDLNFVSPRIGEILDAVGPTVQLGLDFQKLCSEGYLSAYHPRYPDKLINSAHPARSQDLVNLDTYREWILLGYLVCPGELLRDRAVDIAMLTLKESLLLPVFRDEYIFLHDEYQQHVLPHIVELKKQAKAERSKARDADAEYHLAKSIEKQICEVHDTAISNADSIHCEHRLLLKRELGRMVLFLTDQPTLLPPNLQLVLSVLAIVRSEILWYFRHVGIIFGKSKGTRFIPIEMDIADPSIGFLLEGMDRLICLVRKYAPAGQAFAIGYVAAAAQRMQQLLVGQRIVAIDIDTELHELFSSIFGTLEQLPKLENDQVVPSSTDLSVFRRSWLQLIMLVSSSRSAINIQHLDMAIVSAEGNESIVTEGNRAYLWSRAVDEMDKQILQHTSLKMLYFYRQQVTAVFHHTMFGLENHPQHCCAWLSLACNFTENAHPNVPDELPRFARDAVLYAESLLDSVMGGLEGLINILDSEGGYGSLDKKLLPEQAAMCLNHVAKTGVPATMSTNGDVEFPWPGFESEPLNREKIKMLEAAMQRLTSLCSVVNQMEPLRVLNHMFLPREYLRQRVAKNFREFLANVIIVDGGLQRLSVAEAQLQRHMSIVHLVEQHVQLDLTRGLREVLLTESFAHPMRNFQPEDREVGIGGEVVCTIADWYIENVLLTDAKVCGGVLFSPLDKCFKSTRPIGQIAAGSVTNLAELKAFVHIFGPYGVDKLCGSIQSQLKKLLGLLQTSLHTNKETLGSLAAGNFSRTTQSRCRRDTRFLQVIELETVMTNCLLVGHLLSMWSLLVEATGQVLQSNTPLLFSLFSDFTKHAPVSVPETPNLRKMKSVASQVGAVGQDGDAIMLQNILADMEGTPSEQSWDLAPFLFVACMASKVWKSTSFNVYTGGFTTNVYCLSRCINGIIVASEWVRAERKELQKQGQLSEPCSKSSINQETAPRLSAGTQGDLEVRIKSAFAKFLQNSVAAVLEAWDDAHRSPLVAKLVFLDQLCQSTHYLPRSTLETYVPHTIMRSIYQMYYESSVPTLINPHPSTCQFTSSSLSNGIDITKNQGEPFGEGSENFTMQQQTASRGSIFSGPIKFSSHRRKLDVEPVKLSGSLEYSHRMSFTESRRSAATAGDYAVPTKRPLARFMSGPLPYLA</sequence>
<name>A0ABP0WZH5_9BRYO</name>
<evidence type="ECO:0008006" key="5">
    <source>
        <dbReference type="Google" id="ProtNLM"/>
    </source>
</evidence>
<evidence type="ECO:0000256" key="1">
    <source>
        <dbReference type="ARBA" id="ARBA00037947"/>
    </source>
</evidence>